<accession>A0A844BW63</accession>
<dbReference type="Proteomes" id="UP000469870">
    <property type="component" value="Unassembled WGS sequence"/>
</dbReference>
<dbReference type="RefSeq" id="WP_153861205.1">
    <property type="nucleotide sequence ID" value="NZ_WJQR01000001.1"/>
</dbReference>
<sequence length="98" mass="11549">MRVNIDENAFIKLDQYNHTLVVLEPKTVNHLTKDTSTLREKIIGHYRNAEQALIGLRNYRIAQSEDVLTIIDYYELLREENDRIQSILLSLKQEYTSV</sequence>
<name>A0A844BW63_9LACT</name>
<protein>
    <submittedName>
        <fullName evidence="1">Uncharacterized protein</fullName>
    </submittedName>
</protein>
<proteinExistence type="predicted"/>
<dbReference type="EMBL" id="WJQR01000001">
    <property type="protein sequence ID" value="MRI80716.1"/>
    <property type="molecule type" value="Genomic_DNA"/>
</dbReference>
<dbReference type="AlphaFoldDB" id="A0A844BW63"/>
<evidence type="ECO:0000313" key="1">
    <source>
        <dbReference type="EMBL" id="MRI80716.1"/>
    </source>
</evidence>
<gene>
    <name evidence="1" type="ORF">GIY11_01540</name>
</gene>
<reference evidence="1 2" key="1">
    <citation type="submission" date="2019-11" db="EMBL/GenBank/DDBJ databases">
        <title>Characterisation of Fundicoccus ignavus gen. nov. sp. nov., a novel genus of the family Aerococcaceae isolated from bulk tank milk.</title>
        <authorList>
            <person name="Siebert A."/>
            <person name="Huptas C."/>
            <person name="Wenning M."/>
            <person name="Scherer S."/>
            <person name="Doll E.V."/>
        </authorList>
    </citation>
    <scope>NUCLEOTIDE SEQUENCE [LARGE SCALE GENOMIC DNA]</scope>
    <source>
        <strain evidence="1 2">DSM 109653</strain>
    </source>
</reference>
<comment type="caution">
    <text evidence="1">The sequence shown here is derived from an EMBL/GenBank/DDBJ whole genome shotgun (WGS) entry which is preliminary data.</text>
</comment>
<evidence type="ECO:0000313" key="2">
    <source>
        <dbReference type="Proteomes" id="UP000469870"/>
    </source>
</evidence>
<organism evidence="1 2">
    <name type="scientific">Fundicoccus ignavus</name>
    <dbReference type="NCBI Taxonomy" id="2664442"/>
    <lineage>
        <taxon>Bacteria</taxon>
        <taxon>Bacillati</taxon>
        <taxon>Bacillota</taxon>
        <taxon>Bacilli</taxon>
        <taxon>Lactobacillales</taxon>
        <taxon>Aerococcaceae</taxon>
        <taxon>Fundicoccus</taxon>
    </lineage>
</organism>